<comment type="subunit">
    <text evidence="7">Homodimer.</text>
</comment>
<keyword evidence="11" id="KW-1185">Reference proteome</keyword>
<dbReference type="InterPro" id="IPR011890">
    <property type="entry name" value="SMC_prok"/>
</dbReference>
<feature type="region of interest" description="Disordered" evidence="8">
    <location>
        <begin position="722"/>
        <end position="768"/>
    </location>
</feature>
<feature type="compositionally biased region" description="Basic and acidic residues" evidence="8">
    <location>
        <begin position="722"/>
        <end position="740"/>
    </location>
</feature>
<reference evidence="10 11" key="1">
    <citation type="submission" date="2012-01" db="EMBL/GenBank/DDBJ databases">
        <title>The Genome Sequence of Scardovia inopinata F0304.</title>
        <authorList>
            <consortium name="The Broad Institute Genome Sequencing Platform"/>
            <person name="Earl A."/>
            <person name="Ward D."/>
            <person name="Feldgarden M."/>
            <person name="Gevers D."/>
            <person name="Izard J."/>
            <person name="Baranova O.V."/>
            <person name="Blanton J.M."/>
            <person name="Tanner A.C."/>
            <person name="Dewhirst F.E."/>
            <person name="Young S.K."/>
            <person name="Zeng Q."/>
            <person name="Gargeya S."/>
            <person name="Fitzgerald M."/>
            <person name="Haas B."/>
            <person name="Abouelleil A."/>
            <person name="Alvarado L."/>
            <person name="Arachchi H.M."/>
            <person name="Berlin A."/>
            <person name="Chapman S.B."/>
            <person name="Gearin G."/>
            <person name="Goldberg J."/>
            <person name="Griggs A."/>
            <person name="Gujja S."/>
            <person name="Hansen M."/>
            <person name="Heiman D."/>
            <person name="Howarth C."/>
            <person name="Larimer J."/>
            <person name="Lui A."/>
            <person name="MacDonald P.J."/>
            <person name="McCowen C."/>
            <person name="Montmayeur A."/>
            <person name="Murphy C."/>
            <person name="Neiman D."/>
            <person name="Pearson M."/>
            <person name="Priest M."/>
            <person name="Roberts A."/>
            <person name="Saif S."/>
            <person name="Shea T."/>
            <person name="Sisk P."/>
            <person name="Stolte C."/>
            <person name="Sykes S."/>
            <person name="Wortman J."/>
            <person name="Nusbaum C."/>
            <person name="Birren B."/>
        </authorList>
    </citation>
    <scope>NUCLEOTIDE SEQUENCE [LARGE SCALE GENOMIC DNA]</scope>
    <source>
        <strain evidence="10 11">F0304</strain>
    </source>
</reference>
<organism evidence="10 11">
    <name type="scientific">Scardovia inopinata F0304</name>
    <dbReference type="NCBI Taxonomy" id="641146"/>
    <lineage>
        <taxon>Bacteria</taxon>
        <taxon>Bacillati</taxon>
        <taxon>Actinomycetota</taxon>
        <taxon>Actinomycetes</taxon>
        <taxon>Bifidobacteriales</taxon>
        <taxon>Bifidobacteriaceae</taxon>
        <taxon>Scardovia</taxon>
    </lineage>
</organism>
<dbReference type="InterPro" id="IPR024704">
    <property type="entry name" value="SMC"/>
</dbReference>
<evidence type="ECO:0000256" key="2">
    <source>
        <dbReference type="ARBA" id="ARBA00022490"/>
    </source>
</evidence>
<sequence>MYVKELTLRGFKSFANATTLRFEPGITAVVGPNGSGKSNIVDALAWVMGEQGAKTLRGTSMEDVIFAGTSSRSPLGRAQVSLTIDNSDGTLDIDYSEVTISRTIFRNGGSEYAINGSPVRLLDVQELLSDTGLGSHMHVVVGQGRLDSILRATPADNRAFIEEAAGILKHRKRKERALRKLQGTQENLDRVDDLLQEIHRQLGPLRRQARVSRRADSIQISLRDAMSRLYADDALQITHSRDSLRHDLAAIRAQLAEQQQELAEIKIRIEHLEDLASKSSPAIDSINRTWQAMSQIEERFKSLSALAAERSRSWLSQIVPIGSEDPEILLKRAEELNEQAEEEKKLSEDSRLTLDKQTEVRAAREKQLASLRQMITQLRKSAQEKDAHIASIREMLARQEGQKQALASRRKDLDNQREAFAKQLQQAQDHMASLDEQTDQDDNSAETNLQEIRQKVDQARTRLDRSKEEHRQVESRIISLKAKADALTDTLKSRGSTADLEHHQDLPVLGRLSQYIHIDQGWEEAVSRALGPFASAIVVPDYPAVSQTLTAARKEGMGRTVVLSAREGEDRDSHREAAEQDSKFAVPGLLPAVQVIHPNPSCPDRTVAQGVLSSLAVLLSDVALAPTLDQAQQALELAEVKRDRPHSWPFQVATADGELVTSLGGVGGSTKSPSDLSLAARAERALAECASFEERLTDLDAHITQEDQNYRDLRQQEEQAKTVLIRTKERRQQARRDKAETGQSIDSIKQRISQLRDRTRSLDAEEESYDQTLDDLRGQLQAVSQADQSGVSTDDLAERERQMETLLSQEREKEVAAKIAWTEANRKYQSYLRQASLLTDNARQAKIRRERIEKENATRREEAGKAELLGLQAQAAAQALLVHINRVSHRRQDLQKEASSHDSELTALRSHRNSLEPVVDDLRKKEHDLDVHRERVAAQYGQISQKALDDLGLSLEELMQSYNPSLPVPLLDDSGRPIPLESGDRDATGSDDPEEDSDQDNGEGRLQESQQDSQQVDLSDAQALRSHFKTVDYDRQEQEKRLAKARRDLAALGKINPLATEEYDALETRHRYLNQQRKDVASSRDDLLKLISDLDSTMITVFKEAFDDTAAAFEKVFGTLFPGGKGRLVLENPDDLLTTGVIVEASPAGKRVKQLTLLSGGERSLTALALLFAIFTARPSPFYILDEVEAALDDINLTRLLDALNALRLRSQLIIITHQQRTMSIADALYGVTMRSDGVTAVVSQKLKQGTMPLQEK</sequence>
<dbReference type="Pfam" id="PF02463">
    <property type="entry name" value="SMC_N"/>
    <property type="match status" value="1"/>
</dbReference>
<feature type="domain" description="SMC hinge" evidence="9">
    <location>
        <begin position="507"/>
        <end position="635"/>
    </location>
</feature>
<dbReference type="GO" id="GO:0006260">
    <property type="term" value="P:DNA replication"/>
    <property type="evidence" value="ECO:0007669"/>
    <property type="project" value="UniProtKB-UniRule"/>
</dbReference>
<comment type="function">
    <text evidence="7">Required for chromosome condensation and partitioning.</text>
</comment>
<evidence type="ECO:0000256" key="5">
    <source>
        <dbReference type="ARBA" id="ARBA00023054"/>
    </source>
</evidence>
<dbReference type="HOGENOM" id="CLU_001042_2_2_11"/>
<feature type="compositionally biased region" description="Acidic residues" evidence="8">
    <location>
        <begin position="989"/>
        <end position="1001"/>
    </location>
</feature>
<feature type="coiled-coil region" evidence="7">
    <location>
        <begin position="241"/>
        <end position="275"/>
    </location>
</feature>
<evidence type="ECO:0000313" key="10">
    <source>
        <dbReference type="EMBL" id="EFG27322.1"/>
    </source>
</evidence>
<accession>W5IK89</accession>
<evidence type="ECO:0000259" key="9">
    <source>
        <dbReference type="SMART" id="SM00968"/>
    </source>
</evidence>
<dbReference type="EMBL" id="ADCX01000004">
    <property type="protein sequence ID" value="EFG27322.1"/>
    <property type="molecule type" value="Genomic_DNA"/>
</dbReference>
<dbReference type="PANTHER" id="PTHR43977">
    <property type="entry name" value="STRUCTURAL MAINTENANCE OF CHROMOSOMES PROTEIN 3"/>
    <property type="match status" value="1"/>
</dbReference>
<dbReference type="Gene3D" id="3.30.70.1620">
    <property type="match status" value="1"/>
</dbReference>
<dbReference type="Gene3D" id="3.40.50.300">
    <property type="entry name" value="P-loop containing nucleotide triphosphate hydrolases"/>
    <property type="match status" value="2"/>
</dbReference>
<dbReference type="FunFam" id="3.40.50.300:FF:000984">
    <property type="entry name" value="Chromosome partition protein Smc"/>
    <property type="match status" value="1"/>
</dbReference>
<dbReference type="GO" id="GO:0030261">
    <property type="term" value="P:chromosome condensation"/>
    <property type="evidence" value="ECO:0007669"/>
    <property type="project" value="InterPro"/>
</dbReference>
<dbReference type="Proteomes" id="UP000005777">
    <property type="component" value="Unassembled WGS sequence"/>
</dbReference>
<feature type="region of interest" description="Disordered" evidence="8">
    <location>
        <begin position="422"/>
        <end position="447"/>
    </location>
</feature>
<dbReference type="AlphaFoldDB" id="W5IK89"/>
<feature type="compositionally biased region" description="Polar residues" evidence="8">
    <location>
        <begin position="741"/>
        <end position="753"/>
    </location>
</feature>
<evidence type="ECO:0000256" key="4">
    <source>
        <dbReference type="ARBA" id="ARBA00022840"/>
    </source>
</evidence>
<evidence type="ECO:0000256" key="7">
    <source>
        <dbReference type="HAMAP-Rule" id="MF_01894"/>
    </source>
</evidence>
<evidence type="ECO:0000313" key="11">
    <source>
        <dbReference type="Proteomes" id="UP000005777"/>
    </source>
</evidence>
<dbReference type="SUPFAM" id="SSF52540">
    <property type="entry name" value="P-loop containing nucleoside triphosphate hydrolases"/>
    <property type="match status" value="1"/>
</dbReference>
<evidence type="ECO:0000256" key="8">
    <source>
        <dbReference type="SAM" id="MobiDB-lite"/>
    </source>
</evidence>
<dbReference type="InterPro" id="IPR036277">
    <property type="entry name" value="SMC_hinge_sf"/>
</dbReference>
<feature type="coiled-coil region" evidence="7">
    <location>
        <begin position="323"/>
        <end position="357"/>
    </location>
</feature>
<dbReference type="InterPro" id="IPR003395">
    <property type="entry name" value="RecF/RecN/SMC_N"/>
</dbReference>
<evidence type="ECO:0000256" key="1">
    <source>
        <dbReference type="ARBA" id="ARBA00004496"/>
    </source>
</evidence>
<feature type="compositionally biased region" description="Low complexity" evidence="8">
    <location>
        <begin position="1007"/>
        <end position="1019"/>
    </location>
</feature>
<dbReference type="GO" id="GO:0005694">
    <property type="term" value="C:chromosome"/>
    <property type="evidence" value="ECO:0007669"/>
    <property type="project" value="InterPro"/>
</dbReference>
<comment type="caution">
    <text evidence="10">The sequence shown here is derived from an EMBL/GenBank/DDBJ whole genome shotgun (WGS) entry which is preliminary data.</text>
</comment>
<feature type="binding site" evidence="7">
    <location>
        <begin position="32"/>
        <end position="39"/>
    </location>
    <ligand>
        <name>ATP</name>
        <dbReference type="ChEBI" id="CHEBI:30616"/>
    </ligand>
</feature>
<name>W5IK89_SCAIO</name>
<dbReference type="GO" id="GO:0005737">
    <property type="term" value="C:cytoplasm"/>
    <property type="evidence" value="ECO:0007669"/>
    <property type="project" value="UniProtKB-SubCell"/>
</dbReference>
<protein>
    <recommendedName>
        <fullName evidence="7">Chromosome partition protein Smc</fullName>
    </recommendedName>
</protein>
<dbReference type="GO" id="GO:0016887">
    <property type="term" value="F:ATP hydrolysis activity"/>
    <property type="evidence" value="ECO:0007669"/>
    <property type="project" value="InterPro"/>
</dbReference>
<dbReference type="InterPro" id="IPR010935">
    <property type="entry name" value="SMC_hinge"/>
</dbReference>
<dbReference type="HAMAP" id="MF_01894">
    <property type="entry name" value="Smc_prok"/>
    <property type="match status" value="1"/>
</dbReference>
<feature type="region of interest" description="Disordered" evidence="8">
    <location>
        <begin position="966"/>
        <end position="1019"/>
    </location>
</feature>
<comment type="similarity">
    <text evidence="7">Belongs to the SMC family.</text>
</comment>
<feature type="compositionally biased region" description="Basic and acidic residues" evidence="8">
    <location>
        <begin position="892"/>
        <end position="904"/>
    </location>
</feature>
<dbReference type="eggNOG" id="COG1196">
    <property type="taxonomic scope" value="Bacteria"/>
</dbReference>
<evidence type="ECO:0000256" key="3">
    <source>
        <dbReference type="ARBA" id="ARBA00022741"/>
    </source>
</evidence>
<feature type="compositionally biased region" description="Basic and acidic residues" evidence="8">
    <location>
        <begin position="754"/>
        <end position="763"/>
    </location>
</feature>
<dbReference type="Pfam" id="PF06470">
    <property type="entry name" value="SMC_hinge"/>
    <property type="match status" value="1"/>
</dbReference>
<dbReference type="GO" id="GO:0005524">
    <property type="term" value="F:ATP binding"/>
    <property type="evidence" value="ECO:0007669"/>
    <property type="project" value="UniProtKB-UniRule"/>
</dbReference>
<dbReference type="CDD" id="cd03278">
    <property type="entry name" value="ABC_SMC_barmotin"/>
    <property type="match status" value="1"/>
</dbReference>
<comment type="domain">
    <text evidence="7">Contains large globular domains required for ATP hydrolysis at each terminus and a third globular domain forming a flexible hinge near the middle of the molecule. These domains are separated by coiled-coil structures.</text>
</comment>
<keyword evidence="3 7" id="KW-0547">Nucleotide-binding</keyword>
<keyword evidence="2 7" id="KW-0963">Cytoplasm</keyword>
<dbReference type="GO" id="GO:0007062">
    <property type="term" value="P:sister chromatid cohesion"/>
    <property type="evidence" value="ECO:0007669"/>
    <property type="project" value="InterPro"/>
</dbReference>
<dbReference type="SUPFAM" id="SSF75553">
    <property type="entry name" value="Smc hinge domain"/>
    <property type="match status" value="1"/>
</dbReference>
<dbReference type="PIRSF" id="PIRSF005719">
    <property type="entry name" value="SMC"/>
    <property type="match status" value="1"/>
</dbReference>
<dbReference type="Gene3D" id="6.10.140.1720">
    <property type="match status" value="1"/>
</dbReference>
<gene>
    <name evidence="7" type="primary">smc</name>
    <name evidence="10" type="ORF">HMPREF9020_00964</name>
</gene>
<dbReference type="InterPro" id="IPR027417">
    <property type="entry name" value="P-loop_NTPase"/>
</dbReference>
<dbReference type="Gene3D" id="1.20.1060.20">
    <property type="match status" value="1"/>
</dbReference>
<comment type="subcellular location">
    <subcellularLocation>
        <location evidence="1 7">Cytoplasm</location>
    </subcellularLocation>
</comment>
<dbReference type="SMART" id="SM00968">
    <property type="entry name" value="SMC_hinge"/>
    <property type="match status" value="1"/>
</dbReference>
<dbReference type="GO" id="GO:0003677">
    <property type="term" value="F:DNA binding"/>
    <property type="evidence" value="ECO:0007669"/>
    <property type="project" value="UniProtKB-UniRule"/>
</dbReference>
<keyword evidence="5 7" id="KW-0175">Coiled coil</keyword>
<dbReference type="GO" id="GO:0007059">
    <property type="term" value="P:chromosome segregation"/>
    <property type="evidence" value="ECO:0007669"/>
    <property type="project" value="UniProtKB-UniRule"/>
</dbReference>
<dbReference type="FunFam" id="3.40.50.300:FF:000901">
    <property type="entry name" value="Chromosome partition protein Smc"/>
    <property type="match status" value="1"/>
</dbReference>
<feature type="coiled-coil region" evidence="7">
    <location>
        <begin position="167"/>
        <end position="201"/>
    </location>
</feature>
<evidence type="ECO:0000256" key="6">
    <source>
        <dbReference type="ARBA" id="ARBA00023125"/>
    </source>
</evidence>
<dbReference type="RefSeq" id="WP_006293342.1">
    <property type="nucleotide sequence ID" value="NZ_GG770225.1"/>
</dbReference>
<feature type="coiled-coil region" evidence="7">
    <location>
        <begin position="835"/>
        <end position="862"/>
    </location>
</feature>
<keyword evidence="4 7" id="KW-0067">ATP-binding</keyword>
<proteinExistence type="inferred from homology"/>
<feature type="region of interest" description="Disordered" evidence="8">
    <location>
        <begin position="892"/>
        <end position="921"/>
    </location>
</feature>
<keyword evidence="6 7" id="KW-0238">DNA-binding</keyword>